<protein>
    <submittedName>
        <fullName evidence="3">Uncharacterized protein</fullName>
    </submittedName>
</protein>
<keyword evidence="2" id="KW-0472">Membrane</keyword>
<feature type="compositionally biased region" description="Basic residues" evidence="1">
    <location>
        <begin position="249"/>
        <end position="258"/>
    </location>
</feature>
<keyword evidence="2" id="KW-0812">Transmembrane</keyword>
<feature type="region of interest" description="Disordered" evidence="1">
    <location>
        <begin position="158"/>
        <end position="263"/>
    </location>
</feature>
<dbReference type="AlphaFoldDB" id="A0A310SE54"/>
<dbReference type="OrthoDB" id="7695887at2759"/>
<sequence>MFSRRQSYFSRMARTYPILKLVDVYDRQSFIRAYVLDNVFVCILMHVLFYVALWYATAVARKMEKSNKEMLKIMEQNRTRLEDVMALKDKKAEYDEVVIKTNPLNASNLQLPRNQANTVIQMQRLSTEVTDAADKLSELEGIVKKVAKITYKSDGKWCESSAGDVAGRENENAEPSLSEGQTGSHENLKILEPSFPPPQPPEPPPRKYGIFVSRPPGQRRPPPAAAAAGTPPKIGFNPSIEPSVYLPPRPKRRTRVRTKNTVPSSRGILAECLHRFSPEEPVNKRGKARDRPIRSRRVAAECPTFTDNSLGPPPWFRIIHSHSATLVDRGSVAEFLRRDAFGRQTISRSAAPDPTDSHEILQLFRPSGCSGRINRELESLVTVPGSVGASDFTRNGTSSKWGLARLRIVCNNSFFPEIGNKEVEENQLVVPGEFSRVVLQSRFCHAVTRRWGSLALGTYRRKWK</sequence>
<proteinExistence type="predicted"/>
<keyword evidence="2" id="KW-1133">Transmembrane helix</keyword>
<name>A0A310SE54_9HYME</name>
<gene>
    <name evidence="3" type="ORF">WN48_03747</name>
</gene>
<feature type="compositionally biased region" description="Polar residues" evidence="1">
    <location>
        <begin position="173"/>
        <end position="185"/>
    </location>
</feature>
<dbReference type="Proteomes" id="UP000250275">
    <property type="component" value="Unassembled WGS sequence"/>
</dbReference>
<organism evidence="3 4">
    <name type="scientific">Eufriesea mexicana</name>
    <dbReference type="NCBI Taxonomy" id="516756"/>
    <lineage>
        <taxon>Eukaryota</taxon>
        <taxon>Metazoa</taxon>
        <taxon>Ecdysozoa</taxon>
        <taxon>Arthropoda</taxon>
        <taxon>Hexapoda</taxon>
        <taxon>Insecta</taxon>
        <taxon>Pterygota</taxon>
        <taxon>Neoptera</taxon>
        <taxon>Endopterygota</taxon>
        <taxon>Hymenoptera</taxon>
        <taxon>Apocrita</taxon>
        <taxon>Aculeata</taxon>
        <taxon>Apoidea</taxon>
        <taxon>Anthophila</taxon>
        <taxon>Apidae</taxon>
        <taxon>Eufriesea</taxon>
    </lineage>
</organism>
<evidence type="ECO:0000313" key="3">
    <source>
        <dbReference type="EMBL" id="OAD51948.1"/>
    </source>
</evidence>
<reference evidence="3 4" key="1">
    <citation type="submission" date="2015-07" db="EMBL/GenBank/DDBJ databases">
        <title>The genome of Eufriesea mexicana.</title>
        <authorList>
            <person name="Pan H."/>
            <person name="Kapheim K."/>
        </authorList>
    </citation>
    <scope>NUCLEOTIDE SEQUENCE [LARGE SCALE GENOMIC DNA]</scope>
    <source>
        <strain evidence="3">0111107269</strain>
        <tissue evidence="3">Whole body</tissue>
    </source>
</reference>
<feature type="compositionally biased region" description="Pro residues" evidence="1">
    <location>
        <begin position="194"/>
        <end position="203"/>
    </location>
</feature>
<feature type="transmembrane region" description="Helical" evidence="2">
    <location>
        <begin position="35"/>
        <end position="56"/>
    </location>
</feature>
<dbReference type="EMBL" id="KQ780351">
    <property type="protein sequence ID" value="OAD51948.1"/>
    <property type="molecule type" value="Genomic_DNA"/>
</dbReference>
<keyword evidence="4" id="KW-1185">Reference proteome</keyword>
<evidence type="ECO:0000256" key="2">
    <source>
        <dbReference type="SAM" id="Phobius"/>
    </source>
</evidence>
<evidence type="ECO:0000313" key="4">
    <source>
        <dbReference type="Proteomes" id="UP000250275"/>
    </source>
</evidence>
<evidence type="ECO:0000256" key="1">
    <source>
        <dbReference type="SAM" id="MobiDB-lite"/>
    </source>
</evidence>
<accession>A0A310SE54</accession>